<dbReference type="Pfam" id="PF07963">
    <property type="entry name" value="N_methyl"/>
    <property type="match status" value="1"/>
</dbReference>
<evidence type="ECO:0000313" key="8">
    <source>
        <dbReference type="Proteomes" id="UP000006875"/>
    </source>
</evidence>
<evidence type="ECO:0000256" key="6">
    <source>
        <dbReference type="SAM" id="Phobius"/>
    </source>
</evidence>
<dbReference type="SUPFAM" id="SSF54523">
    <property type="entry name" value="Pili subunits"/>
    <property type="match status" value="1"/>
</dbReference>
<dbReference type="EMBL" id="CP002281">
    <property type="protein sequence ID" value="ADO82319.1"/>
    <property type="molecule type" value="Genomic_DNA"/>
</dbReference>
<dbReference type="GO" id="GO:0016020">
    <property type="term" value="C:membrane"/>
    <property type="evidence" value="ECO:0007669"/>
    <property type="project" value="UniProtKB-SubCell"/>
</dbReference>
<dbReference type="HOGENOM" id="CLU_091705_7_1_0"/>
<evidence type="ECO:0000256" key="5">
    <source>
        <dbReference type="ARBA" id="ARBA00023136"/>
    </source>
</evidence>
<dbReference type="PRINTS" id="PR00813">
    <property type="entry name" value="BCTERIALGSPG"/>
</dbReference>
<protein>
    <submittedName>
        <fullName evidence="7">Uncharacterized protein</fullName>
    </submittedName>
</protein>
<accession>E3H629</accession>
<keyword evidence="4 6" id="KW-1133">Transmembrane helix</keyword>
<comment type="subcellular location">
    <subcellularLocation>
        <location evidence="1">Membrane</location>
        <topology evidence="1">Single-pass membrane protein</topology>
    </subcellularLocation>
</comment>
<dbReference type="PANTHER" id="PTHR30093:SF44">
    <property type="entry name" value="TYPE II SECRETION SYSTEM CORE PROTEIN G"/>
    <property type="match status" value="1"/>
</dbReference>
<dbReference type="STRING" id="572544.Ilyop_0531"/>
<proteinExistence type="predicted"/>
<evidence type="ECO:0000256" key="1">
    <source>
        <dbReference type="ARBA" id="ARBA00004167"/>
    </source>
</evidence>
<reference evidence="7 8" key="1">
    <citation type="journal article" date="2010" name="Stand. Genomic Sci.">
        <title>Complete genome sequence of Ilyobacter polytropus type strain (CuHbu1).</title>
        <authorList>
            <person name="Sikorski J."/>
            <person name="Chertkov O."/>
            <person name="Lapidus A."/>
            <person name="Nolan M."/>
            <person name="Lucas S."/>
            <person name="Del Rio T.G."/>
            <person name="Tice H."/>
            <person name="Cheng J.F."/>
            <person name="Tapia R."/>
            <person name="Han C."/>
            <person name="Goodwin L."/>
            <person name="Pitluck S."/>
            <person name="Liolios K."/>
            <person name="Ivanova N."/>
            <person name="Mavromatis K."/>
            <person name="Mikhailova N."/>
            <person name="Pati A."/>
            <person name="Chen A."/>
            <person name="Palaniappan K."/>
            <person name="Land M."/>
            <person name="Hauser L."/>
            <person name="Chang Y.J."/>
            <person name="Jeffries C.D."/>
            <person name="Brambilla E."/>
            <person name="Yasawong M."/>
            <person name="Rohde M."/>
            <person name="Pukall R."/>
            <person name="Spring S."/>
            <person name="Goker M."/>
            <person name="Woyke T."/>
            <person name="Bristow J."/>
            <person name="Eisen J.A."/>
            <person name="Markowitz V."/>
            <person name="Hugenholtz P."/>
            <person name="Kyrpides N.C."/>
            <person name="Klenk H.P."/>
        </authorList>
    </citation>
    <scope>NUCLEOTIDE SEQUENCE [LARGE SCALE GENOMIC DNA]</scope>
    <source>
        <strain evidence="8">ATCC 51220 / DSM 2926 / LMG 16218 / CuHBu1</strain>
    </source>
</reference>
<evidence type="ECO:0000256" key="4">
    <source>
        <dbReference type="ARBA" id="ARBA00022989"/>
    </source>
</evidence>
<dbReference type="Proteomes" id="UP000006875">
    <property type="component" value="Chromosome"/>
</dbReference>
<name>E3H629_ILYPC</name>
<sequence length="146" mass="15577">MKKRGFTLIELMVVIAIIGLLAAIALPKFSDVTSQAKVASVQGNISTLRTSLGMFYATDGAYPTALSADLSAIKGIDSDGEDIYFTDFYNKSIMPETPTTELKVAATNAVVTTKDSKGGWVYTSDGTIKANIIDDAYGQGTVWSDF</sequence>
<dbReference type="InterPro" id="IPR045584">
    <property type="entry name" value="Pilin-like"/>
</dbReference>
<keyword evidence="5 6" id="KW-0472">Membrane</keyword>
<evidence type="ECO:0000256" key="3">
    <source>
        <dbReference type="ARBA" id="ARBA00022692"/>
    </source>
</evidence>
<gene>
    <name evidence="7" type="ordered locus">Ilyop_0531</name>
</gene>
<dbReference type="GO" id="GO:0015628">
    <property type="term" value="P:protein secretion by the type II secretion system"/>
    <property type="evidence" value="ECO:0007669"/>
    <property type="project" value="InterPro"/>
</dbReference>
<keyword evidence="2" id="KW-0488">Methylation</keyword>
<dbReference type="OrthoDB" id="156070at2"/>
<dbReference type="KEGG" id="ipo:Ilyop_0531"/>
<organism evidence="7 8">
    <name type="scientific">Ilyobacter polytropus (strain ATCC 51220 / DSM 2926 / LMG 16218 / CuHBu1)</name>
    <dbReference type="NCBI Taxonomy" id="572544"/>
    <lineage>
        <taxon>Bacteria</taxon>
        <taxon>Fusobacteriati</taxon>
        <taxon>Fusobacteriota</taxon>
        <taxon>Fusobacteriia</taxon>
        <taxon>Fusobacteriales</taxon>
        <taxon>Fusobacteriaceae</taxon>
        <taxon>Ilyobacter</taxon>
    </lineage>
</organism>
<feature type="transmembrane region" description="Helical" evidence="6">
    <location>
        <begin position="7"/>
        <end position="26"/>
    </location>
</feature>
<dbReference type="GO" id="GO:0015627">
    <property type="term" value="C:type II protein secretion system complex"/>
    <property type="evidence" value="ECO:0007669"/>
    <property type="project" value="InterPro"/>
</dbReference>
<dbReference type="eggNOG" id="COG4969">
    <property type="taxonomic scope" value="Bacteria"/>
</dbReference>
<dbReference type="InterPro" id="IPR000983">
    <property type="entry name" value="Bac_GSPG_pilin"/>
</dbReference>
<dbReference type="Gene3D" id="3.30.700.10">
    <property type="entry name" value="Glycoprotein, Type 4 Pilin"/>
    <property type="match status" value="1"/>
</dbReference>
<keyword evidence="3 6" id="KW-0812">Transmembrane</keyword>
<dbReference type="PROSITE" id="PS00409">
    <property type="entry name" value="PROKAR_NTER_METHYL"/>
    <property type="match status" value="1"/>
</dbReference>
<evidence type="ECO:0000313" key="7">
    <source>
        <dbReference type="EMBL" id="ADO82319.1"/>
    </source>
</evidence>
<dbReference type="PANTHER" id="PTHR30093">
    <property type="entry name" value="GENERAL SECRETION PATHWAY PROTEIN G"/>
    <property type="match status" value="1"/>
</dbReference>
<evidence type="ECO:0000256" key="2">
    <source>
        <dbReference type="ARBA" id="ARBA00022481"/>
    </source>
</evidence>
<dbReference type="NCBIfam" id="TIGR02532">
    <property type="entry name" value="IV_pilin_GFxxxE"/>
    <property type="match status" value="1"/>
</dbReference>
<dbReference type="RefSeq" id="WP_013386989.1">
    <property type="nucleotide sequence ID" value="NC_014632.1"/>
</dbReference>
<keyword evidence="8" id="KW-1185">Reference proteome</keyword>
<dbReference type="AlphaFoldDB" id="E3H629"/>
<dbReference type="InterPro" id="IPR012902">
    <property type="entry name" value="N_methyl_site"/>
</dbReference>